<evidence type="ECO:0000256" key="1">
    <source>
        <dbReference type="SAM" id="MobiDB-lite"/>
    </source>
</evidence>
<dbReference type="PANTHER" id="PTHR34468:SF2">
    <property type="entry name" value="MICROTUBULE-ASSOCIATED FUTSCH-LIKE PROTEIN"/>
    <property type="match status" value="1"/>
</dbReference>
<dbReference type="PANTHER" id="PTHR34468">
    <property type="entry name" value="MICROTUBULE-ASSOCIATED FUTSCH-LIKE PROTEIN"/>
    <property type="match status" value="1"/>
</dbReference>
<evidence type="ECO:0000313" key="3">
    <source>
        <dbReference type="Proteomes" id="UP000008311"/>
    </source>
</evidence>
<dbReference type="InParanoid" id="B9R964"/>
<dbReference type="EMBL" id="EQ973773">
    <property type="protein sequence ID" value="EEF52141.1"/>
    <property type="molecule type" value="Genomic_DNA"/>
</dbReference>
<keyword evidence="3" id="KW-1185">Reference proteome</keyword>
<sequence length="357" mass="38843">MEETMKEPTPAAAALGKSKLRYPLRSATKLKEEKTPIAESSTSSASKRARSVPSVSRSMGVLDLPGKEKSSAKPPRRLSVPIKSGVAATAKPLGTITPISEARAKRSTNGQGKSETPLSDVSRTSSRKKFNALASSSYWLSQIKLSESAAKHTISLGFFKLALEAGCEPLQRMRDELKSYVRRHELGEVLESVKELSESYNIADNQEQVQVSETCSQIPEEGTRSSDDEVHSSSSTMGTRKLRPRSLNADAPQVTDSSKKEVLQKNATASRIRATQSKNIAKSRSVSDSAGRKPQKKPQRPNKQEGSKEKDRMKKQGQKPATEEGPVSPPVAALTPEEDKENMDAPPMEEINVTEVS</sequence>
<dbReference type="FunCoup" id="B9R964">
    <property type="interactions" value="302"/>
</dbReference>
<dbReference type="OrthoDB" id="1930709at2759"/>
<accession>B9R964</accession>
<dbReference type="Proteomes" id="UP000008311">
    <property type="component" value="Unassembled WGS sequence"/>
</dbReference>
<dbReference type="AlphaFoldDB" id="B9R964"/>
<gene>
    <name evidence="2" type="ORF">RCOM_1514190</name>
</gene>
<dbReference type="OMA" id="ELYCISE"/>
<proteinExistence type="predicted"/>
<feature type="compositionally biased region" description="Basic and acidic residues" evidence="1">
    <location>
        <begin position="302"/>
        <end position="314"/>
    </location>
</feature>
<feature type="compositionally biased region" description="Basic and acidic residues" evidence="1">
    <location>
        <begin position="221"/>
        <end position="231"/>
    </location>
</feature>
<reference evidence="3" key="1">
    <citation type="journal article" date="2010" name="Nat. Biotechnol.">
        <title>Draft genome sequence of the oilseed species Ricinus communis.</title>
        <authorList>
            <person name="Chan A.P."/>
            <person name="Crabtree J."/>
            <person name="Zhao Q."/>
            <person name="Lorenzi H."/>
            <person name="Orvis J."/>
            <person name="Puiu D."/>
            <person name="Melake-Berhan A."/>
            <person name="Jones K.M."/>
            <person name="Redman J."/>
            <person name="Chen G."/>
            <person name="Cahoon E.B."/>
            <person name="Gedil M."/>
            <person name="Stanke M."/>
            <person name="Haas B.J."/>
            <person name="Wortman J.R."/>
            <person name="Fraser-Liggett C.M."/>
            <person name="Ravel J."/>
            <person name="Rabinowicz P.D."/>
        </authorList>
    </citation>
    <scope>NUCLEOTIDE SEQUENCE [LARGE SCALE GENOMIC DNA]</scope>
    <source>
        <strain evidence="3">cv. Hale</strain>
    </source>
</reference>
<feature type="region of interest" description="Disordered" evidence="1">
    <location>
        <begin position="206"/>
        <end position="357"/>
    </location>
</feature>
<name>B9R964_RICCO</name>
<protein>
    <submittedName>
        <fullName evidence="2">Uncharacterized protein</fullName>
    </submittedName>
</protein>
<feature type="compositionally biased region" description="Polar residues" evidence="1">
    <location>
        <begin position="265"/>
        <end position="288"/>
    </location>
</feature>
<dbReference type="eggNOG" id="ENOG502R2QJ">
    <property type="taxonomic scope" value="Eukaryota"/>
</dbReference>
<evidence type="ECO:0000313" key="2">
    <source>
        <dbReference type="EMBL" id="EEF52141.1"/>
    </source>
</evidence>
<dbReference type="STRING" id="3988.B9R964"/>
<dbReference type="KEGG" id="rcu:8277381"/>
<feature type="compositionally biased region" description="Polar residues" evidence="1">
    <location>
        <begin position="107"/>
        <end position="124"/>
    </location>
</feature>
<feature type="region of interest" description="Disordered" evidence="1">
    <location>
        <begin position="1"/>
        <end position="126"/>
    </location>
</feature>
<feature type="compositionally biased region" description="Polar residues" evidence="1">
    <location>
        <begin position="206"/>
        <end position="217"/>
    </location>
</feature>
<organism evidence="2 3">
    <name type="scientific">Ricinus communis</name>
    <name type="common">Castor bean</name>
    <dbReference type="NCBI Taxonomy" id="3988"/>
    <lineage>
        <taxon>Eukaryota</taxon>
        <taxon>Viridiplantae</taxon>
        <taxon>Streptophyta</taxon>
        <taxon>Embryophyta</taxon>
        <taxon>Tracheophyta</taxon>
        <taxon>Spermatophyta</taxon>
        <taxon>Magnoliopsida</taxon>
        <taxon>eudicotyledons</taxon>
        <taxon>Gunneridae</taxon>
        <taxon>Pentapetalae</taxon>
        <taxon>rosids</taxon>
        <taxon>fabids</taxon>
        <taxon>Malpighiales</taxon>
        <taxon>Euphorbiaceae</taxon>
        <taxon>Acalyphoideae</taxon>
        <taxon>Acalypheae</taxon>
        <taxon>Ricinus</taxon>
    </lineage>
</organism>